<feature type="region of interest" description="Disordered" evidence="5">
    <location>
        <begin position="1184"/>
        <end position="1230"/>
    </location>
</feature>
<feature type="compositionally biased region" description="Low complexity" evidence="5">
    <location>
        <begin position="1965"/>
        <end position="1990"/>
    </location>
</feature>
<feature type="compositionally biased region" description="Low complexity" evidence="5">
    <location>
        <begin position="2154"/>
        <end position="2172"/>
    </location>
</feature>
<feature type="domain" description="Mediator complex subunit 15 KIX" evidence="6">
    <location>
        <begin position="1043"/>
        <end position="1098"/>
    </location>
</feature>
<feature type="domain" description="ARC105/Med15 mediator subunit C-terminal" evidence="7">
    <location>
        <begin position="2680"/>
        <end position="2758"/>
    </location>
</feature>
<dbReference type="Pfam" id="PF16987">
    <property type="entry name" value="KIX_2"/>
    <property type="match status" value="10"/>
</dbReference>
<dbReference type="InterPro" id="IPR036546">
    <property type="entry name" value="MED15_KIX"/>
</dbReference>
<keyword evidence="9" id="KW-1185">Reference proteome</keyword>
<feature type="region of interest" description="Disordered" evidence="5">
    <location>
        <begin position="1954"/>
        <end position="1990"/>
    </location>
</feature>
<feature type="region of interest" description="Disordered" evidence="5">
    <location>
        <begin position="2278"/>
        <end position="2299"/>
    </location>
</feature>
<feature type="compositionally biased region" description="Polar residues" evidence="5">
    <location>
        <begin position="2215"/>
        <end position="2226"/>
    </location>
</feature>
<keyword evidence="2" id="KW-0805">Transcription regulation</keyword>
<evidence type="ECO:0000256" key="3">
    <source>
        <dbReference type="ARBA" id="ARBA00023163"/>
    </source>
</evidence>
<gene>
    <name evidence="8" type="ORF">HID58_064993</name>
</gene>
<feature type="region of interest" description="Disordered" evidence="5">
    <location>
        <begin position="1722"/>
        <end position="1850"/>
    </location>
</feature>
<feature type="domain" description="Mediator complex subunit 15 KIX" evidence="6">
    <location>
        <begin position="295"/>
        <end position="374"/>
    </location>
</feature>
<feature type="compositionally biased region" description="Polar residues" evidence="5">
    <location>
        <begin position="2334"/>
        <end position="2355"/>
    </location>
</feature>
<dbReference type="PANTHER" id="PTHR33137">
    <property type="entry name" value="MEDIATOR OF RNA POLYMERASE II TRANSCRIPTION SUBUNIT 15A-RELATED"/>
    <property type="match status" value="1"/>
</dbReference>
<evidence type="ECO:0000256" key="1">
    <source>
        <dbReference type="ARBA" id="ARBA00004123"/>
    </source>
</evidence>
<protein>
    <recommendedName>
        <fullName evidence="10">Mediator complex subunit 15 KIX domain-containing protein</fullName>
    </recommendedName>
</protein>
<feature type="domain" description="Mediator complex subunit 15 KIX" evidence="6">
    <location>
        <begin position="488"/>
        <end position="566"/>
    </location>
</feature>
<name>A0ABQ7ZBV1_BRANA</name>
<feature type="domain" description="Mediator complex subunit 15 KIX" evidence="6">
    <location>
        <begin position="691"/>
        <end position="748"/>
    </location>
</feature>
<dbReference type="InterPro" id="IPR036529">
    <property type="entry name" value="KIX_dom_sf"/>
</dbReference>
<evidence type="ECO:0000256" key="2">
    <source>
        <dbReference type="ARBA" id="ARBA00023015"/>
    </source>
</evidence>
<feature type="region of interest" description="Disordered" evidence="5">
    <location>
        <begin position="1879"/>
        <end position="1908"/>
    </location>
</feature>
<feature type="region of interest" description="Disordered" evidence="5">
    <location>
        <begin position="1573"/>
        <end position="1650"/>
    </location>
</feature>
<keyword evidence="4" id="KW-0539">Nucleus</keyword>
<feature type="compositionally biased region" description="Polar residues" evidence="5">
    <location>
        <begin position="1184"/>
        <end position="1197"/>
    </location>
</feature>
<feature type="compositionally biased region" description="Polar residues" evidence="5">
    <location>
        <begin position="1573"/>
        <end position="1639"/>
    </location>
</feature>
<evidence type="ECO:0000256" key="5">
    <source>
        <dbReference type="SAM" id="MobiDB-lite"/>
    </source>
</evidence>
<dbReference type="InterPro" id="IPR044661">
    <property type="entry name" value="MED15a/b/c-like"/>
</dbReference>
<evidence type="ECO:0000256" key="4">
    <source>
        <dbReference type="ARBA" id="ARBA00023242"/>
    </source>
</evidence>
<feature type="compositionally biased region" description="Low complexity" evidence="5">
    <location>
        <begin position="1198"/>
        <end position="1227"/>
    </location>
</feature>
<dbReference type="Proteomes" id="UP000824890">
    <property type="component" value="Unassembled WGS sequence"/>
</dbReference>
<feature type="compositionally biased region" description="Low complexity" evidence="5">
    <location>
        <begin position="1780"/>
        <end position="1843"/>
    </location>
</feature>
<reference evidence="8 9" key="1">
    <citation type="submission" date="2021-05" db="EMBL/GenBank/DDBJ databases">
        <title>Genome Assembly of Synthetic Allotetraploid Brassica napus Reveals Homoeologous Exchanges between Subgenomes.</title>
        <authorList>
            <person name="Davis J.T."/>
        </authorList>
    </citation>
    <scope>NUCLEOTIDE SEQUENCE [LARGE SCALE GENOMIC DNA]</scope>
    <source>
        <strain evidence="9">cv. Da-Ae</strain>
        <tissue evidence="8">Seedling</tissue>
    </source>
</reference>
<dbReference type="EMBL" id="JAGKQM010000015">
    <property type="protein sequence ID" value="KAH0877599.1"/>
    <property type="molecule type" value="Genomic_DNA"/>
</dbReference>
<feature type="domain" description="Mediator complex subunit 15 KIX" evidence="6">
    <location>
        <begin position="413"/>
        <end position="470"/>
    </location>
</feature>
<accession>A0ABQ7ZBV1</accession>
<feature type="compositionally biased region" description="Polar residues" evidence="5">
    <location>
        <begin position="2434"/>
        <end position="2445"/>
    </location>
</feature>
<evidence type="ECO:0000313" key="8">
    <source>
        <dbReference type="EMBL" id="KAH0877599.1"/>
    </source>
</evidence>
<proteinExistence type="predicted"/>
<feature type="region of interest" description="Disordered" evidence="5">
    <location>
        <begin position="2414"/>
        <end position="2445"/>
    </location>
</feature>
<evidence type="ECO:0008006" key="10">
    <source>
        <dbReference type="Google" id="ProtNLM"/>
    </source>
</evidence>
<dbReference type="Gene3D" id="1.10.246.20">
    <property type="entry name" value="Coactivator CBP, KIX domain"/>
    <property type="match status" value="9"/>
</dbReference>
<feature type="domain" description="Mediator complex subunit 15 KIX" evidence="6">
    <location>
        <begin position="1422"/>
        <end position="1479"/>
    </location>
</feature>
<comment type="caution">
    <text evidence="8">The sequence shown here is derived from an EMBL/GenBank/DDBJ whole genome shotgun (WGS) entry which is preliminary data.</text>
</comment>
<dbReference type="PANTHER" id="PTHR33137:SF25">
    <property type="entry name" value="MEDIATOR COMPLEX SUBUNIT 15 KIX DOMAIN-CONTAINING PROTEIN"/>
    <property type="match status" value="1"/>
</dbReference>
<evidence type="ECO:0000259" key="6">
    <source>
        <dbReference type="Pfam" id="PF16987"/>
    </source>
</evidence>
<evidence type="ECO:0000259" key="7">
    <source>
        <dbReference type="Pfam" id="PF21539"/>
    </source>
</evidence>
<dbReference type="Pfam" id="PF21539">
    <property type="entry name" value="Med15_C"/>
    <property type="match status" value="1"/>
</dbReference>
<feature type="domain" description="Mediator complex subunit 15 KIX" evidence="6">
    <location>
        <begin position="65"/>
        <end position="120"/>
    </location>
</feature>
<sequence>MDYLGKISIKMLTMEITKWQSAAGSSSLPFPLPIPGVYNSLSLYPGCHQMTMEGPIKAEPAVNASDWRTCLLPDSRKKNANKIKGTVKKHIPNRGKERNKELKKIAATFEELIFNTAIDQQVLGLGLCSSQLSIPESPCRKSEGFVFFFWSGCEKIIKVLILMAPSVNNGEPAMDTNDWRNHLPFDSRQKIVSKIMATLMKHLPYSGPEGINELKRIAVRFEEKVFSSAVYQTDYLRKISMKMLTMETRSQNVAGSASYIPADRSNLALDELDNLMINGNVEPFLLNEEPAINSGDWRTQLPPGSRQNIVNKIMDTLKRHFPYSGPEGINELKRIAARFEEKIFSSAVNQTDFLRKISMKMLTMETKAQNAAGSDSSILADSNNLTLDIIRNHLIKDNAEPSLLNVEPTINSGDWRIQLPLDSRQKNIDKLMETLKKHVPYSGQEGIEELRRITLSFEELIFNTAINQDTHLMGPSCPNGEPAIDTLDWRTQLQSDARESIVNMITEALKKQHLPFSGPEGVNEHSKIASRFEDKVFNNAANLNDYLRKISLEVLTIENTVKNAAEPTTPLNSSAGKANVDVGSLMDNNSLRPSYLPNREPAVDTGDWRTQLPPATRRMIVNNITDTLVKHHSGTERTNELRGFAARLEENIFNTADHQIDYLRQISAKISLLAASNSLPLDLGNLGINRGDWRNQHPPGSRQKNVNKLFETLKKHVPYSGKEGIEELMRIAVSFEELIFNTARNQENRFDFVGVIEREHLMDNNNWRPSVPKGEPGDWRNQLPQHLMSQQNSLHQQPLGTQRSLAGLQQPQQQLLSSQTNLQSVHMLSQPTVGLLQPTHQAAHGLFLFQGQQSHHQHLGLQQQPNLLQQDVQQRLQSSGQVTGSLLPPQNVVDQHRQLYQSQRTLPEMPSYSTAQMESANGVDWQEEVYQKIRTINEKYLAELHDIYQRASAKLEQQYSLPQQQRLKEFEKLKQFKIMLERMIRFLLISKSNIMPALKDNVDFYETQIISFLNRHRPRKPVQQGQLPQPQMQPVKQQSSQNVDWRTLHPPASRQKNVNTLLETLKKHVPYSGQEGIEELMRIAVSFEELIFNTAKNQVVACIYVLVSFPSEHIPFSLQMDSVPQQRRSEQFEKLKQFKAAVERMIQFLSVSKSNIIPALKDKVAIYEKQIIDLVNMLRPRNPVQQGQLPESQMQPIQRQSSRGMFSSQGQQSQNQPSQQQMMPLQSHRQHLRLQEQSNLLQQDVQQRLQFSGQVTGSLLPPQNVGDQRRQLYQTLPEIPSAFLDSMAQTESGYGVDWQEEIFQKIKTLKDAYFSDLTEIDQGVGAKLQQYSLPQQQRSEEFEKLKRVKTMLERMIHIISVSKSNIMPALKEKVAFYEKQIILFVNVYKGSKPVQQEQLPESQMQPMQQQSSPHGNLAINRGDWRALHPPASRQKNVNTLLETLKKHVPYSGEEGIEELMRIAVSFEELIFNTAKNQEHLMDNNNWRLSIPNGESAAMNNGEWRKQLPPDSRQKIVNKIMETLSRHLPNSGPEGINDLRRIAARFEEKIFSCAVNQTDYLRKISMKMLTMETKSQNAAGSSSTTPDANNTTSMDSIPNNQGQLLPGTLPNNQSQAPQPLMSQTIQSNTASGITGSTGLPSSMPPVSSIANNSVVNQNSSMQNVAGLLQDSSGQHGLSSNMLSGSQRQMLGRPPHTMSSQQQQPQGAQYLYQQQQLLRQNFQAGNVPNPNSLLPTHIQQQQQQNVLQPNQMHSSQQPASTTSATQPSAVSSAPIQGLHTNQQSSPQLSSQQTTSQTILRQQQSSLLRQHPQSQQSSGIHQQQTSLPQQSISPQQQAQMMRQQAASGSGIQQKQMMGQHVLGDMQHQHQQRLLNQQNNVMNMQQQQKQHPPAQQQLMSQQNSLQATTQQPLGTQSNVAGLQQPQQQLLSSQVGNSSLQTNQQSLHMLSQPTAALQRTHQAGHGGLYPSQGQQSQNQPAQQQMVPLQSHRQQLQQPNLLQQDVQQRLQSSGQVTGSLLPPQNVVDQQRQLYQSQRTLLEMPSSSLDSTAQTESGNAVDWQEEVFQKIKTMKDAYLPDITEIYQRVIAKLQQMDSLPQQQRSEQFEKLKQFKTMLERMMQFLSVSKSSIMPPLKNKVAIYEKQIIDFVTAHRPRKPVQQGQLPQSQMQPMQQQSSQNGNHSHDGQANPQMQSMSMPRAQQSSLENVQNNVLSSRPGASAPQQNIHSSVPASSLEPGQGNALNNGQQVAVRSIQQNTYQQVNNTSASAQSGLSTLQPNVNQTQLSSGLLQQQKDQQMTQPQQLKQQFQQRQMQQQLLQKQQLMQQHQEQLQARQQVAQNDVSPGMFQQHSLQSQRTTYPHQQLKPGSQLPVTSPQLLPGSSPQMTQQNSSPQIDQKNMMSSVNKMGTPVQPANSPFVVPSPATPVAPSPMQVDSEKPSGASSLSMGNTARQQATGVQGVVQSIAFGTPGISASPLLQEFTSPEGNNLNPLTSTFGKPSATELPIERLIRAVKSISPQSLSSAVSDIGSVVSMVDRIAGSAPGNGSRASVGEDFVAKTKCRLQARNFMAQEGMTPTKKMKRHATAMPLSVYSLGGSVGDNCKQFACSETSDLESTATSVGKKARTETEHALLEEIKEINQRLIDTVVEISDDEDAADSSEGATASKGCEGTTVRVSFIAVSLSPALKAHLSSTQMSPIQSLRLLVPCSYPNVSPSLLYKLRVETSKENGDLSSKAMARFNILLRSLSQPMSLKDIANTWDACARTVICEYAQQFGGGTFSSKYGTWEKFVAAS</sequence>
<feature type="region of interest" description="Disordered" evidence="5">
    <location>
        <begin position="591"/>
        <end position="610"/>
    </location>
</feature>
<feature type="compositionally biased region" description="Polar residues" evidence="5">
    <location>
        <begin position="1669"/>
        <end position="1687"/>
    </location>
</feature>
<feature type="domain" description="Mediator complex subunit 15 KIX" evidence="6">
    <location>
        <begin position="176"/>
        <end position="256"/>
    </location>
</feature>
<feature type="domain" description="Mediator complex subunit 15 KIX" evidence="6">
    <location>
        <begin position="605"/>
        <end position="671"/>
    </location>
</feature>
<comment type="subcellular location">
    <subcellularLocation>
        <location evidence="1">Nucleus</location>
    </subcellularLocation>
</comment>
<organism evidence="8 9">
    <name type="scientific">Brassica napus</name>
    <name type="common">Rape</name>
    <dbReference type="NCBI Taxonomy" id="3708"/>
    <lineage>
        <taxon>Eukaryota</taxon>
        <taxon>Viridiplantae</taxon>
        <taxon>Streptophyta</taxon>
        <taxon>Embryophyta</taxon>
        <taxon>Tracheophyta</taxon>
        <taxon>Spermatophyta</taxon>
        <taxon>Magnoliopsida</taxon>
        <taxon>eudicotyledons</taxon>
        <taxon>Gunneridae</taxon>
        <taxon>Pentapetalae</taxon>
        <taxon>rosids</taxon>
        <taxon>malvids</taxon>
        <taxon>Brassicales</taxon>
        <taxon>Brassicaceae</taxon>
        <taxon>Brassiceae</taxon>
        <taxon>Brassica</taxon>
    </lineage>
</organism>
<feature type="compositionally biased region" description="Low complexity" evidence="5">
    <location>
        <begin position="1737"/>
        <end position="1772"/>
    </location>
</feature>
<feature type="domain" description="Mediator complex subunit 15 KIX" evidence="6">
    <location>
        <begin position="1501"/>
        <end position="1580"/>
    </location>
</feature>
<feature type="region of interest" description="Disordered" evidence="5">
    <location>
        <begin position="2148"/>
        <end position="2237"/>
    </location>
</feature>
<feature type="compositionally biased region" description="Polar residues" evidence="5">
    <location>
        <begin position="1722"/>
        <end position="1736"/>
    </location>
</feature>
<feature type="region of interest" description="Disordered" evidence="5">
    <location>
        <begin position="2328"/>
        <end position="2389"/>
    </location>
</feature>
<feature type="region of interest" description="Disordered" evidence="5">
    <location>
        <begin position="1669"/>
        <end position="1706"/>
    </location>
</feature>
<keyword evidence="3" id="KW-0804">Transcription</keyword>
<evidence type="ECO:0000313" key="9">
    <source>
        <dbReference type="Proteomes" id="UP000824890"/>
    </source>
</evidence>
<dbReference type="InterPro" id="IPR048386">
    <property type="entry name" value="Med15_C"/>
</dbReference>
<feature type="compositionally biased region" description="Polar residues" evidence="5">
    <location>
        <begin position="2180"/>
        <end position="2208"/>
    </location>
</feature>
<feature type="compositionally biased region" description="Polar residues" evidence="5">
    <location>
        <begin position="2364"/>
        <end position="2389"/>
    </location>
</feature>
<feature type="compositionally biased region" description="Low complexity" evidence="5">
    <location>
        <begin position="1879"/>
        <end position="1903"/>
    </location>
</feature>